<comment type="caution">
    <text evidence="2">The sequence shown here is derived from an EMBL/GenBank/DDBJ whole genome shotgun (WGS) entry which is preliminary data.</text>
</comment>
<dbReference type="AlphaFoldDB" id="A0A396BPI5"/>
<sequence length="202" mass="23105">MKKLHFVLCLAALLTACSNNEFEENVLPNQSNEVTPNSIKDVTELTPRAGYTYRIITFSAGRKIYRANQTSTINWTALSQTPVQADDWANALYFWDEELKNYLDSDHPYFVEVTLKKTLKIIDTDYLGFTDGSYDMNQVIADVEKVVGSKKPAGTPFLLWLGQKGYAFRYFENMDKEIAVVIPHPLLSDDFFSQEVTDTYKK</sequence>
<protein>
    <recommendedName>
        <fullName evidence="4">Lipoprotein</fullName>
    </recommendedName>
</protein>
<evidence type="ECO:0008006" key="4">
    <source>
        <dbReference type="Google" id="ProtNLM"/>
    </source>
</evidence>
<name>A0A396BPI5_BACFG</name>
<dbReference type="EMBL" id="QRJE01000032">
    <property type="protein sequence ID" value="RHH07896.1"/>
    <property type="molecule type" value="Genomic_DNA"/>
</dbReference>
<proteinExistence type="predicted"/>
<reference evidence="2 3" key="1">
    <citation type="submission" date="2018-08" db="EMBL/GenBank/DDBJ databases">
        <title>A genome reference for cultivated species of the human gut microbiota.</title>
        <authorList>
            <person name="Zou Y."/>
            <person name="Xue W."/>
            <person name="Luo G."/>
        </authorList>
    </citation>
    <scope>NUCLEOTIDE SEQUENCE [LARGE SCALE GENOMIC DNA]</scope>
    <source>
        <strain evidence="2 3">AM18-6</strain>
    </source>
</reference>
<organism evidence="2 3">
    <name type="scientific">Bacteroides fragilis</name>
    <dbReference type="NCBI Taxonomy" id="817"/>
    <lineage>
        <taxon>Bacteria</taxon>
        <taxon>Pseudomonadati</taxon>
        <taxon>Bacteroidota</taxon>
        <taxon>Bacteroidia</taxon>
        <taxon>Bacteroidales</taxon>
        <taxon>Bacteroidaceae</taxon>
        <taxon>Bacteroides</taxon>
    </lineage>
</organism>
<dbReference type="CDD" id="cd13120">
    <property type="entry name" value="BF2867_like_N"/>
    <property type="match status" value="1"/>
</dbReference>
<evidence type="ECO:0000256" key="1">
    <source>
        <dbReference type="SAM" id="SignalP"/>
    </source>
</evidence>
<accession>A0A396BPI5</accession>
<dbReference type="RefSeq" id="WP_147399804.1">
    <property type="nucleotide sequence ID" value="NZ_JAQDYY010000019.1"/>
</dbReference>
<feature type="signal peptide" evidence="1">
    <location>
        <begin position="1"/>
        <end position="23"/>
    </location>
</feature>
<gene>
    <name evidence="2" type="ORF">DW228_18355</name>
</gene>
<dbReference type="Proteomes" id="UP000266644">
    <property type="component" value="Unassembled WGS sequence"/>
</dbReference>
<evidence type="ECO:0000313" key="2">
    <source>
        <dbReference type="EMBL" id="RHH07896.1"/>
    </source>
</evidence>
<keyword evidence="1" id="KW-0732">Signal</keyword>
<evidence type="ECO:0000313" key="3">
    <source>
        <dbReference type="Proteomes" id="UP000266644"/>
    </source>
</evidence>
<feature type="chain" id="PRO_5017332579" description="Lipoprotein" evidence="1">
    <location>
        <begin position="24"/>
        <end position="202"/>
    </location>
</feature>
<dbReference type="PROSITE" id="PS51257">
    <property type="entry name" value="PROKAR_LIPOPROTEIN"/>
    <property type="match status" value="1"/>
</dbReference>